<sequence length="81" mass="9108">MLLAVGVIGLVIILLGKDFALDIKLFEDVVQYPADLHRLKSLKGEPIDMEPLRFRLSDVGWDIVFDQLVPDCLGLVEIFLV</sequence>
<dbReference type="EMBL" id="BARV01036318">
    <property type="protein sequence ID" value="GAI52712.1"/>
    <property type="molecule type" value="Genomic_DNA"/>
</dbReference>
<organism evidence="1">
    <name type="scientific">marine sediment metagenome</name>
    <dbReference type="NCBI Taxonomy" id="412755"/>
    <lineage>
        <taxon>unclassified sequences</taxon>
        <taxon>metagenomes</taxon>
        <taxon>ecological metagenomes</taxon>
    </lineage>
</organism>
<protein>
    <submittedName>
        <fullName evidence="1">Uncharacterized protein</fullName>
    </submittedName>
</protein>
<evidence type="ECO:0000313" key="1">
    <source>
        <dbReference type="EMBL" id="GAI52712.1"/>
    </source>
</evidence>
<comment type="caution">
    <text evidence="1">The sequence shown here is derived from an EMBL/GenBank/DDBJ whole genome shotgun (WGS) entry which is preliminary data.</text>
</comment>
<dbReference type="AlphaFoldDB" id="X1P8T2"/>
<accession>X1P8T2</accession>
<reference evidence="1" key="1">
    <citation type="journal article" date="2014" name="Front. Microbiol.">
        <title>High frequency of phylogenetically diverse reductive dehalogenase-homologous genes in deep subseafloor sedimentary metagenomes.</title>
        <authorList>
            <person name="Kawai M."/>
            <person name="Futagami T."/>
            <person name="Toyoda A."/>
            <person name="Takaki Y."/>
            <person name="Nishi S."/>
            <person name="Hori S."/>
            <person name="Arai W."/>
            <person name="Tsubouchi T."/>
            <person name="Morono Y."/>
            <person name="Uchiyama I."/>
            <person name="Ito T."/>
            <person name="Fujiyama A."/>
            <person name="Inagaki F."/>
            <person name="Takami H."/>
        </authorList>
    </citation>
    <scope>NUCLEOTIDE SEQUENCE</scope>
    <source>
        <strain evidence="1">Expedition CK06-06</strain>
    </source>
</reference>
<gene>
    <name evidence="1" type="ORF">S06H3_56462</name>
</gene>
<proteinExistence type="predicted"/>
<name>X1P8T2_9ZZZZ</name>